<dbReference type="GO" id="GO:0051015">
    <property type="term" value="F:actin filament binding"/>
    <property type="evidence" value="ECO:0007669"/>
    <property type="project" value="TreeGrafter"/>
</dbReference>
<gene>
    <name evidence="2" type="ORF">GGI15_002618</name>
</gene>
<dbReference type="GO" id="GO:0015629">
    <property type="term" value="C:actin cytoskeleton"/>
    <property type="evidence" value="ECO:0007669"/>
    <property type="project" value="InterPro"/>
</dbReference>
<dbReference type="SUPFAM" id="SSF69318">
    <property type="entry name" value="Integrin alpha N-terminal domain"/>
    <property type="match status" value="1"/>
</dbReference>
<evidence type="ECO:0000313" key="2">
    <source>
        <dbReference type="EMBL" id="KAJ2783356.1"/>
    </source>
</evidence>
<dbReference type="InterPro" id="IPR028994">
    <property type="entry name" value="Integrin_alpha_N"/>
</dbReference>
<evidence type="ECO:0000256" key="1">
    <source>
        <dbReference type="SAM" id="MobiDB-lite"/>
    </source>
</evidence>
<evidence type="ECO:0000313" key="3">
    <source>
        <dbReference type="Proteomes" id="UP001140172"/>
    </source>
</evidence>
<accession>A0A9W8LKX3</accession>
<dbReference type="InterPro" id="IPR029982">
    <property type="entry name" value="Kptn"/>
</dbReference>
<dbReference type="EMBL" id="JANBUM010000146">
    <property type="protein sequence ID" value="KAJ2783356.1"/>
    <property type="molecule type" value="Genomic_DNA"/>
</dbReference>
<feature type="region of interest" description="Disordered" evidence="1">
    <location>
        <begin position="55"/>
        <end position="105"/>
    </location>
</feature>
<dbReference type="OrthoDB" id="10267127at2759"/>
<dbReference type="GO" id="GO:0034198">
    <property type="term" value="P:cellular response to amino acid starvation"/>
    <property type="evidence" value="ECO:0007669"/>
    <property type="project" value="TreeGrafter"/>
</dbReference>
<feature type="compositionally biased region" description="Low complexity" evidence="1">
    <location>
        <begin position="68"/>
        <end position="77"/>
    </location>
</feature>
<dbReference type="AlphaFoldDB" id="A0A9W8LKX3"/>
<feature type="compositionally biased region" description="Basic and acidic residues" evidence="1">
    <location>
        <begin position="93"/>
        <end position="105"/>
    </location>
</feature>
<dbReference type="Proteomes" id="UP001140172">
    <property type="component" value="Unassembled WGS sequence"/>
</dbReference>
<protein>
    <submittedName>
        <fullName evidence="2">Uncharacterized protein</fullName>
    </submittedName>
</protein>
<comment type="caution">
    <text evidence="2">The sequence shown here is derived from an EMBL/GenBank/DDBJ whole genome shotgun (WGS) entry which is preliminary data.</text>
</comment>
<name>A0A9W8LKX3_9FUNG</name>
<proteinExistence type="predicted"/>
<dbReference type="PANTHER" id="PTHR15435:SF2">
    <property type="entry name" value="KICSTOR COMPLEX PROTEIN KAPTIN"/>
    <property type="match status" value="1"/>
</dbReference>
<sequence>MHTTAPHMAQGTAHSSTQRRFREMHFHRFVLGTRSNMHGACLLRSRLPVRLPRPHTMQQRYDHPPPGVGYRRVGGRPADPDSEADADSASEPAAERGADAAQREQQRLAAAAAIRDECARTARCIAQGKDSARTHVVVATQTGLLFFVAGFGYWNVLDVDLRLRGEACVGVKAFEAEPPGAPLPVLVVALTTYVKGAGDGCGRYRLYALGAESLAPVPQDFLALHGLDSMGTTADVPAAASAAAGRLAANDYAFVEERAFALRVDGATVRADLAYLPFRISQDIVAGQPPVLAVAGNDNVVHRYAVGSNGVFELAPLLCPRADGARTFTAFDGRVVGRRHVQVTAHQEFAVALQVSEPAGRGAARRLVVADEEVYDAAPVLATVFSPDAPDAGRTAYDAAVAERVSSASPRRAAMAAGDEYDTAWPLGGTADDVQPRVHVLVGFVGEDAVVYHDVAEAGLDPVATLVGGVAARGAGRGGVFALAGSAREGLISAVHFDDLDFDGQREVIVGTVAGSVLVYKHVPARGYVLVWRRRFPAPVYGLFSVDINSDGVNELVVVTLRGGGWRRR</sequence>
<reference evidence="2" key="1">
    <citation type="submission" date="2022-07" db="EMBL/GenBank/DDBJ databases">
        <title>Phylogenomic reconstructions and comparative analyses of Kickxellomycotina fungi.</title>
        <authorList>
            <person name="Reynolds N.K."/>
            <person name="Stajich J.E."/>
            <person name="Barry K."/>
            <person name="Grigoriev I.V."/>
            <person name="Crous P."/>
            <person name="Smith M.E."/>
        </authorList>
    </citation>
    <scope>NUCLEOTIDE SEQUENCE</scope>
    <source>
        <strain evidence="2">BCRC 34489</strain>
    </source>
</reference>
<dbReference type="PANTHER" id="PTHR15435">
    <property type="entry name" value="KICSTOR COMPLEX PROTEIN KAPTIN"/>
    <property type="match status" value="1"/>
</dbReference>
<dbReference type="GO" id="GO:0007015">
    <property type="term" value="P:actin filament organization"/>
    <property type="evidence" value="ECO:0007669"/>
    <property type="project" value="InterPro"/>
</dbReference>
<organism evidence="2 3">
    <name type="scientific">Coemansia interrupta</name>
    <dbReference type="NCBI Taxonomy" id="1126814"/>
    <lineage>
        <taxon>Eukaryota</taxon>
        <taxon>Fungi</taxon>
        <taxon>Fungi incertae sedis</taxon>
        <taxon>Zoopagomycota</taxon>
        <taxon>Kickxellomycotina</taxon>
        <taxon>Kickxellomycetes</taxon>
        <taxon>Kickxellales</taxon>
        <taxon>Kickxellaceae</taxon>
        <taxon>Coemansia</taxon>
    </lineage>
</organism>
<dbReference type="GO" id="GO:1904262">
    <property type="term" value="P:negative regulation of TORC1 signaling"/>
    <property type="evidence" value="ECO:0007669"/>
    <property type="project" value="TreeGrafter"/>
</dbReference>
<keyword evidence="3" id="KW-1185">Reference proteome</keyword>